<evidence type="ECO:0000313" key="2">
    <source>
        <dbReference type="Proteomes" id="UP000095392"/>
    </source>
</evidence>
<dbReference type="Proteomes" id="UP000095392">
    <property type="component" value="Unassembled WGS sequence"/>
</dbReference>
<comment type="caution">
    <text evidence="1">The sequence shown here is derived from an EMBL/GenBank/DDBJ whole genome shotgun (WGS) entry which is preliminary data.</text>
</comment>
<evidence type="ECO:0000313" key="1">
    <source>
        <dbReference type="EMBL" id="OES24488.1"/>
    </source>
</evidence>
<accession>A0AB36FMT2</accession>
<name>A0AB36FMT2_ALTMA</name>
<dbReference type="EMBL" id="MIPY01000061">
    <property type="protein sequence ID" value="OES24488.1"/>
    <property type="molecule type" value="Genomic_DNA"/>
</dbReference>
<keyword evidence="2" id="KW-1185">Reference proteome</keyword>
<proteinExistence type="predicted"/>
<sequence>MDEWQINFGMKPAAKLVDVRFAGHDGQIEECLREHPDEWVWTLDQEGGTITMFRIVEGLPSDISVRKRATVPNLIN</sequence>
<organism evidence="1 2">
    <name type="scientific">Alteromonas macleodii</name>
    <name type="common">Pseudoalteromonas macleodii</name>
    <dbReference type="NCBI Taxonomy" id="28108"/>
    <lineage>
        <taxon>Bacteria</taxon>
        <taxon>Pseudomonadati</taxon>
        <taxon>Pseudomonadota</taxon>
        <taxon>Gammaproteobacteria</taxon>
        <taxon>Alteromonadales</taxon>
        <taxon>Alteromonadaceae</taxon>
        <taxon>Alteromonas/Salinimonas group</taxon>
        <taxon>Alteromonas</taxon>
    </lineage>
</organism>
<dbReference type="AlphaFoldDB" id="A0AB36FMT2"/>
<reference evidence="1 2" key="1">
    <citation type="submission" date="2016-09" db="EMBL/GenBank/DDBJ databases">
        <title>Draft Genome Sequence of four Alteromonas macleodii strains isolated from copper coupons and grown long-term at elevated copper levels.</title>
        <authorList>
            <person name="Cusick K."/>
            <person name="Dale J."/>
            <person name="Little B."/>
            <person name="Biffinger J."/>
        </authorList>
    </citation>
    <scope>NUCLEOTIDE SEQUENCE [LARGE SCALE GENOMIC DNA]</scope>
    <source>
        <strain evidence="1 2">KCP01</strain>
    </source>
</reference>
<gene>
    <name evidence="1" type="ORF">BFV95_4755</name>
</gene>
<protein>
    <submittedName>
        <fullName evidence="1">Uncharacterized protein</fullName>
    </submittedName>
</protein>